<dbReference type="EMBL" id="BAAAQM010000029">
    <property type="protein sequence ID" value="GAA1981874.1"/>
    <property type="molecule type" value="Genomic_DNA"/>
</dbReference>
<dbReference type="SUPFAM" id="SSF74650">
    <property type="entry name" value="Galactose mutarotase-like"/>
    <property type="match status" value="1"/>
</dbReference>
<evidence type="ECO:0000313" key="1">
    <source>
        <dbReference type="EMBL" id="GAA1981874.1"/>
    </source>
</evidence>
<accession>A0ABP5DM26</accession>
<dbReference type="Proteomes" id="UP001499854">
    <property type="component" value="Unassembled WGS sequence"/>
</dbReference>
<dbReference type="InterPro" id="IPR011013">
    <property type="entry name" value="Gal_mutarotase_sf_dom"/>
</dbReference>
<evidence type="ECO:0000313" key="2">
    <source>
        <dbReference type="Proteomes" id="UP001499854"/>
    </source>
</evidence>
<sequence>MAAARRSPGAADAGLGYEGPMSDFVTGEQYEITAGPYSAVITEAGAGLRELTHEGGHLILAHGPDEPAPAAFGQLLIPGPNRVDRGRAASR</sequence>
<comment type="caution">
    <text evidence="1">The sequence shown here is derived from an EMBL/GenBank/DDBJ whole genome shotgun (WGS) entry which is preliminary data.</text>
</comment>
<dbReference type="Gene3D" id="2.70.98.10">
    <property type="match status" value="1"/>
</dbReference>
<gene>
    <name evidence="1" type="ORF">GCM10009838_49030</name>
</gene>
<keyword evidence="2" id="KW-1185">Reference proteome</keyword>
<reference evidence="2" key="1">
    <citation type="journal article" date="2019" name="Int. J. Syst. Evol. Microbiol.">
        <title>The Global Catalogue of Microorganisms (GCM) 10K type strain sequencing project: providing services to taxonomists for standard genome sequencing and annotation.</title>
        <authorList>
            <consortium name="The Broad Institute Genomics Platform"/>
            <consortium name="The Broad Institute Genome Sequencing Center for Infectious Disease"/>
            <person name="Wu L."/>
            <person name="Ma J."/>
        </authorList>
    </citation>
    <scope>NUCLEOTIDE SEQUENCE [LARGE SCALE GENOMIC DNA]</scope>
    <source>
        <strain evidence="2">JCM 16013</strain>
    </source>
</reference>
<proteinExistence type="predicted"/>
<dbReference type="InterPro" id="IPR014718">
    <property type="entry name" value="GH-type_carb-bd"/>
</dbReference>
<name>A0ABP5DM26_9ACTN</name>
<protein>
    <submittedName>
        <fullName evidence="1">Uncharacterized protein</fullName>
    </submittedName>
</protein>
<organism evidence="1 2">
    <name type="scientific">Catenulispora subtropica</name>
    <dbReference type="NCBI Taxonomy" id="450798"/>
    <lineage>
        <taxon>Bacteria</taxon>
        <taxon>Bacillati</taxon>
        <taxon>Actinomycetota</taxon>
        <taxon>Actinomycetes</taxon>
        <taxon>Catenulisporales</taxon>
        <taxon>Catenulisporaceae</taxon>
        <taxon>Catenulispora</taxon>
    </lineage>
</organism>